<sequence length="60" mass="7014">MTKLVIHLVFTTKYRGKLFDGTMRQQFLEAFGSPCEKLDSLTTLRVKRVNNCREAHRNTL</sequence>
<evidence type="ECO:0000313" key="2">
    <source>
        <dbReference type="EMBL" id="QTH73023.1"/>
    </source>
</evidence>
<evidence type="ECO:0000259" key="1">
    <source>
        <dbReference type="Pfam" id="PF01797"/>
    </source>
</evidence>
<name>A0A975DJQ1_9GAMM</name>
<accession>A0A975DJQ1</accession>
<geneLocation type="plasmid" evidence="2 3">
    <name>unnamed4</name>
</geneLocation>
<reference evidence="2" key="1">
    <citation type="submission" date="2021-03" db="EMBL/GenBank/DDBJ databases">
        <title>Complete Genome of Pseudoalteromonas xiamenensis STKMTI.2, a new potential marine bacterium producing anti-Vibrio compounds.</title>
        <authorList>
            <person name="Handayani D.P."/>
            <person name="Isnansetyo A."/>
            <person name="Istiqomah I."/>
            <person name="Jumina J."/>
        </authorList>
    </citation>
    <scope>NUCLEOTIDE SEQUENCE</scope>
    <source>
        <strain evidence="2">STKMTI.2</strain>
        <plasmid evidence="2">unnamed4</plasmid>
    </source>
</reference>
<dbReference type="EMBL" id="CP072134">
    <property type="protein sequence ID" value="QTH73023.1"/>
    <property type="molecule type" value="Genomic_DNA"/>
</dbReference>
<protein>
    <submittedName>
        <fullName evidence="2">Transposase</fullName>
    </submittedName>
</protein>
<dbReference type="GO" id="GO:0004803">
    <property type="term" value="F:transposase activity"/>
    <property type="evidence" value="ECO:0007669"/>
    <property type="project" value="InterPro"/>
</dbReference>
<dbReference type="KEGG" id="pxi:J5O05_17355"/>
<dbReference type="InterPro" id="IPR002686">
    <property type="entry name" value="Transposase_17"/>
</dbReference>
<proteinExistence type="predicted"/>
<dbReference type="AlphaFoldDB" id="A0A975DJQ1"/>
<dbReference type="SUPFAM" id="SSF143422">
    <property type="entry name" value="Transposase IS200-like"/>
    <property type="match status" value="1"/>
</dbReference>
<feature type="domain" description="Transposase IS200-like" evidence="1">
    <location>
        <begin position="2"/>
        <end position="39"/>
    </location>
</feature>
<dbReference type="Proteomes" id="UP000664904">
    <property type="component" value="Plasmid unnamed4"/>
</dbReference>
<dbReference type="InterPro" id="IPR036515">
    <property type="entry name" value="Transposase_17_sf"/>
</dbReference>
<dbReference type="GO" id="GO:0006313">
    <property type="term" value="P:DNA transposition"/>
    <property type="evidence" value="ECO:0007669"/>
    <property type="project" value="InterPro"/>
</dbReference>
<keyword evidence="2" id="KW-0614">Plasmid</keyword>
<gene>
    <name evidence="2" type="ORF">J5O05_17355</name>
</gene>
<dbReference type="Pfam" id="PF01797">
    <property type="entry name" value="Y1_Tnp"/>
    <property type="match status" value="1"/>
</dbReference>
<keyword evidence="3" id="KW-1185">Reference proteome</keyword>
<organism evidence="2 3">
    <name type="scientific">Pseudoalteromonas xiamenensis</name>
    <dbReference type="NCBI Taxonomy" id="882626"/>
    <lineage>
        <taxon>Bacteria</taxon>
        <taxon>Pseudomonadati</taxon>
        <taxon>Pseudomonadota</taxon>
        <taxon>Gammaproteobacteria</taxon>
        <taxon>Alteromonadales</taxon>
        <taxon>Pseudoalteromonadaceae</taxon>
        <taxon>Pseudoalteromonas</taxon>
    </lineage>
</organism>
<dbReference type="GO" id="GO:0003677">
    <property type="term" value="F:DNA binding"/>
    <property type="evidence" value="ECO:0007669"/>
    <property type="project" value="InterPro"/>
</dbReference>
<evidence type="ECO:0000313" key="3">
    <source>
        <dbReference type="Proteomes" id="UP000664904"/>
    </source>
</evidence>